<dbReference type="PROSITE" id="PS00059">
    <property type="entry name" value="ADH_ZINC"/>
    <property type="match status" value="1"/>
</dbReference>
<sequence length="376" mass="40215">MATTGKVIKCKAAVAWEAGKPLSIEEVEVDPPKAGEVRVKILATGVCHTDAYTLSGKDPEGVFPVILGHEGGGIVESVGEGVTSVKPGDHVLPLYVPQCKTCKFCLNPKTNLCQKVRVTQGQGVMPDGTRRFRCKGKELFHFMGCSTFSEYTVVLEISLCKINDVAPLDKVCLLGCGVTTGYGAALNTAKVESGSSCAIFGLGAVGLAVALGCKVAGAKRIIGVDINPDKFEVAKKFGVNEFVNPKDYDKPIQQVLVDLTDGGLDYTFECIGNVNTMRAALEACHKGWGESVIIGVAGAGEEISTRPFQLVTGRVWKGTAFGGYKSRDNVPKLVEDYLSNKLPLDEFVTHKVSLTEINEAFHLMHIGKSIRAVVEF</sequence>
<dbReference type="GO" id="GO:0051903">
    <property type="term" value="F:S-(hydroxymethyl)glutathione dehydrogenase [NAD(P)+] activity"/>
    <property type="evidence" value="ECO:0007669"/>
    <property type="project" value="UniProtKB-EC"/>
</dbReference>
<keyword evidence="16" id="KW-1185">Reference proteome</keyword>
<dbReference type="Pfam" id="PF00107">
    <property type="entry name" value="ADH_zinc_N"/>
    <property type="match status" value="1"/>
</dbReference>
<keyword evidence="6 12" id="KW-0520">NAD</keyword>
<keyword evidence="5 12" id="KW-0560">Oxidoreductase</keyword>
<dbReference type="FunFam" id="3.40.50.720:FF:000003">
    <property type="entry name" value="S-(hydroxymethyl)glutathione dehydrogenase"/>
    <property type="match status" value="1"/>
</dbReference>
<dbReference type="SUPFAM" id="SSF50129">
    <property type="entry name" value="GroES-like"/>
    <property type="match status" value="2"/>
</dbReference>
<dbReference type="GO" id="GO:0008270">
    <property type="term" value="F:zinc ion binding"/>
    <property type="evidence" value="ECO:0007669"/>
    <property type="project" value="InterPro"/>
</dbReference>
<name>A0A8J9YKJ1_9NEOP</name>
<dbReference type="InterPro" id="IPR013149">
    <property type="entry name" value="ADH-like_C"/>
</dbReference>
<evidence type="ECO:0000256" key="11">
    <source>
        <dbReference type="ARBA" id="ARBA00049243"/>
    </source>
</evidence>
<dbReference type="NCBIfam" id="TIGR02818">
    <property type="entry name" value="adh_III_F_hyde"/>
    <property type="match status" value="1"/>
</dbReference>
<evidence type="ECO:0000313" key="16">
    <source>
        <dbReference type="Proteomes" id="UP000838878"/>
    </source>
</evidence>
<evidence type="ECO:0000256" key="3">
    <source>
        <dbReference type="ARBA" id="ARBA00022723"/>
    </source>
</evidence>
<dbReference type="InterPro" id="IPR036291">
    <property type="entry name" value="NAD(P)-bd_dom_sf"/>
</dbReference>
<reference evidence="15" key="1">
    <citation type="submission" date="2021-12" db="EMBL/GenBank/DDBJ databases">
        <authorList>
            <person name="Martin H S."/>
        </authorList>
    </citation>
    <scope>NUCLEOTIDE SEQUENCE</scope>
</reference>
<dbReference type="GO" id="GO:0004022">
    <property type="term" value="F:alcohol dehydrogenase (NAD+) activity"/>
    <property type="evidence" value="ECO:0007669"/>
    <property type="project" value="UniProtKB-EC"/>
</dbReference>
<dbReference type="GO" id="GO:0046294">
    <property type="term" value="P:formaldehyde catabolic process"/>
    <property type="evidence" value="ECO:0007669"/>
    <property type="project" value="InterPro"/>
</dbReference>
<evidence type="ECO:0000256" key="10">
    <source>
        <dbReference type="ARBA" id="ARBA00049164"/>
    </source>
</evidence>
<evidence type="ECO:0000256" key="9">
    <source>
        <dbReference type="ARBA" id="ARBA00048110"/>
    </source>
</evidence>
<dbReference type="AlphaFoldDB" id="A0A8J9YKJ1"/>
<dbReference type="InterPro" id="IPR013154">
    <property type="entry name" value="ADH-like_N"/>
</dbReference>
<dbReference type="Gene3D" id="3.40.50.720">
    <property type="entry name" value="NAD(P)-binding Rossmann-like Domain"/>
    <property type="match status" value="1"/>
</dbReference>
<comment type="similarity">
    <text evidence="2 12">Belongs to the zinc-containing alcohol dehydrogenase family. Class-III subfamily.</text>
</comment>
<dbReference type="InterPro" id="IPR014183">
    <property type="entry name" value="ADH_3"/>
</dbReference>
<dbReference type="CDD" id="cd08300">
    <property type="entry name" value="alcohol_DH_class_III"/>
    <property type="match status" value="1"/>
</dbReference>
<evidence type="ECO:0000256" key="2">
    <source>
        <dbReference type="ARBA" id="ARBA00010902"/>
    </source>
</evidence>
<dbReference type="InterPro" id="IPR002328">
    <property type="entry name" value="ADH_Zn_CS"/>
</dbReference>
<dbReference type="InterPro" id="IPR011032">
    <property type="entry name" value="GroES-like_sf"/>
</dbReference>
<dbReference type="GO" id="GO:0005829">
    <property type="term" value="C:cytosol"/>
    <property type="evidence" value="ECO:0007669"/>
    <property type="project" value="TreeGrafter"/>
</dbReference>
<dbReference type="Proteomes" id="UP000838878">
    <property type="component" value="Chromosome 8"/>
</dbReference>
<evidence type="ECO:0000256" key="12">
    <source>
        <dbReference type="RuleBase" id="RU362016"/>
    </source>
</evidence>
<keyword evidence="3 12" id="KW-0479">Metal-binding</keyword>
<comment type="cofactor">
    <cofactor evidence="1 12">
        <name>Zn(2+)</name>
        <dbReference type="ChEBI" id="CHEBI:29105"/>
    </cofactor>
</comment>
<feature type="domain" description="Alcohol dehydrogenase-like N-terminal" evidence="14">
    <location>
        <begin position="34"/>
        <end position="163"/>
    </location>
</feature>
<protein>
    <recommendedName>
        <fullName evidence="7 12">S-(hydroxymethyl)glutathione dehydrogenase</fullName>
        <ecNumber evidence="12">1.1.1.284</ecNumber>
    </recommendedName>
</protein>
<evidence type="ECO:0000313" key="15">
    <source>
        <dbReference type="EMBL" id="CAH0730080.1"/>
    </source>
</evidence>
<comment type="catalytic activity">
    <reaction evidence="8">
        <text>S-(hydroxymethyl)glutathione + NADP(+) = S-formylglutathione + NADPH + H(+)</text>
        <dbReference type="Rhea" id="RHEA:19981"/>
        <dbReference type="ChEBI" id="CHEBI:15378"/>
        <dbReference type="ChEBI" id="CHEBI:57688"/>
        <dbReference type="ChEBI" id="CHEBI:57783"/>
        <dbReference type="ChEBI" id="CHEBI:58349"/>
        <dbReference type="ChEBI" id="CHEBI:58758"/>
        <dbReference type="EC" id="1.1.1.284"/>
    </reaction>
</comment>
<evidence type="ECO:0000259" key="14">
    <source>
        <dbReference type="Pfam" id="PF08240"/>
    </source>
</evidence>
<organism evidence="15 16">
    <name type="scientific">Brenthis ino</name>
    <name type="common">lesser marbled fritillary</name>
    <dbReference type="NCBI Taxonomy" id="405034"/>
    <lineage>
        <taxon>Eukaryota</taxon>
        <taxon>Metazoa</taxon>
        <taxon>Ecdysozoa</taxon>
        <taxon>Arthropoda</taxon>
        <taxon>Hexapoda</taxon>
        <taxon>Insecta</taxon>
        <taxon>Pterygota</taxon>
        <taxon>Neoptera</taxon>
        <taxon>Endopterygota</taxon>
        <taxon>Lepidoptera</taxon>
        <taxon>Glossata</taxon>
        <taxon>Ditrysia</taxon>
        <taxon>Papilionoidea</taxon>
        <taxon>Nymphalidae</taxon>
        <taxon>Heliconiinae</taxon>
        <taxon>Argynnini</taxon>
        <taxon>Brenthis</taxon>
    </lineage>
</organism>
<evidence type="ECO:0000256" key="1">
    <source>
        <dbReference type="ARBA" id="ARBA00001947"/>
    </source>
</evidence>
<proteinExistence type="inferred from homology"/>
<evidence type="ECO:0000256" key="6">
    <source>
        <dbReference type="ARBA" id="ARBA00023027"/>
    </source>
</evidence>
<keyword evidence="4 12" id="KW-0862">Zinc</keyword>
<dbReference type="FunFam" id="3.90.180.10:FF:000001">
    <property type="entry name" value="S-(hydroxymethyl)glutathione dehydrogenase"/>
    <property type="match status" value="1"/>
</dbReference>
<dbReference type="PANTHER" id="PTHR43880">
    <property type="entry name" value="ALCOHOL DEHYDROGENASE"/>
    <property type="match status" value="1"/>
</dbReference>
<dbReference type="EMBL" id="OV170228">
    <property type="protein sequence ID" value="CAH0730080.1"/>
    <property type="molecule type" value="Genomic_DNA"/>
</dbReference>
<dbReference type="Pfam" id="PF08240">
    <property type="entry name" value="ADH_N"/>
    <property type="match status" value="1"/>
</dbReference>
<dbReference type="Gene3D" id="3.90.180.10">
    <property type="entry name" value="Medium-chain alcohol dehydrogenases, catalytic domain"/>
    <property type="match status" value="1"/>
</dbReference>
<comment type="catalytic activity">
    <reaction evidence="9 12">
        <text>S-(hydroxymethyl)glutathione + NAD(+) = S-formylglutathione + NADH + H(+)</text>
        <dbReference type="Rhea" id="RHEA:19985"/>
        <dbReference type="ChEBI" id="CHEBI:15378"/>
        <dbReference type="ChEBI" id="CHEBI:57540"/>
        <dbReference type="ChEBI" id="CHEBI:57688"/>
        <dbReference type="ChEBI" id="CHEBI:57945"/>
        <dbReference type="ChEBI" id="CHEBI:58758"/>
        <dbReference type="EC" id="1.1.1.284"/>
    </reaction>
</comment>
<evidence type="ECO:0000256" key="5">
    <source>
        <dbReference type="ARBA" id="ARBA00023002"/>
    </source>
</evidence>
<dbReference type="OrthoDB" id="417550at2759"/>
<dbReference type="EC" id="1.1.1.284" evidence="12"/>
<accession>A0A8J9YKJ1</accession>
<dbReference type="PANTHER" id="PTHR43880:SF12">
    <property type="entry name" value="ALCOHOL DEHYDROGENASE CLASS-3"/>
    <property type="match status" value="1"/>
</dbReference>
<comment type="catalytic activity">
    <reaction evidence="10">
        <text>a secondary alcohol + NAD(+) = a ketone + NADH + H(+)</text>
        <dbReference type="Rhea" id="RHEA:10740"/>
        <dbReference type="ChEBI" id="CHEBI:15378"/>
        <dbReference type="ChEBI" id="CHEBI:17087"/>
        <dbReference type="ChEBI" id="CHEBI:35681"/>
        <dbReference type="ChEBI" id="CHEBI:57540"/>
        <dbReference type="ChEBI" id="CHEBI:57945"/>
        <dbReference type="EC" id="1.1.1.1"/>
    </reaction>
</comment>
<gene>
    <name evidence="15" type="ORF">BINO364_LOCUS15101</name>
</gene>
<comment type="catalytic activity">
    <reaction evidence="11">
        <text>a primary alcohol + NAD(+) = an aldehyde + NADH + H(+)</text>
        <dbReference type="Rhea" id="RHEA:10736"/>
        <dbReference type="ChEBI" id="CHEBI:15378"/>
        <dbReference type="ChEBI" id="CHEBI:15734"/>
        <dbReference type="ChEBI" id="CHEBI:17478"/>
        <dbReference type="ChEBI" id="CHEBI:57540"/>
        <dbReference type="ChEBI" id="CHEBI:57945"/>
        <dbReference type="EC" id="1.1.1.1"/>
    </reaction>
</comment>
<dbReference type="SUPFAM" id="SSF51735">
    <property type="entry name" value="NAD(P)-binding Rossmann-fold domains"/>
    <property type="match status" value="1"/>
</dbReference>
<evidence type="ECO:0000259" key="13">
    <source>
        <dbReference type="Pfam" id="PF00107"/>
    </source>
</evidence>
<evidence type="ECO:0000256" key="8">
    <source>
        <dbReference type="ARBA" id="ARBA00047793"/>
    </source>
</evidence>
<feature type="non-terminal residue" evidence="15">
    <location>
        <position position="376"/>
    </location>
</feature>
<evidence type="ECO:0000256" key="7">
    <source>
        <dbReference type="ARBA" id="ARBA00032767"/>
    </source>
</evidence>
<feature type="domain" description="Alcohol dehydrogenase-like C-terminal" evidence="13">
    <location>
        <begin position="204"/>
        <end position="334"/>
    </location>
</feature>
<evidence type="ECO:0000256" key="4">
    <source>
        <dbReference type="ARBA" id="ARBA00022833"/>
    </source>
</evidence>